<accession>A0ABN2IIQ2</accession>
<dbReference type="CDD" id="cd06170">
    <property type="entry name" value="LuxR_C_like"/>
    <property type="match status" value="1"/>
</dbReference>
<protein>
    <recommendedName>
        <fullName evidence="3">HTH luxR-type domain-containing protein</fullName>
    </recommendedName>
</protein>
<dbReference type="EMBL" id="BAAANY010000031">
    <property type="protein sequence ID" value="GAA1705815.1"/>
    <property type="molecule type" value="Genomic_DNA"/>
</dbReference>
<dbReference type="SUPFAM" id="SSF46894">
    <property type="entry name" value="C-terminal effector domain of the bipartite response regulators"/>
    <property type="match status" value="1"/>
</dbReference>
<dbReference type="PANTHER" id="PTHR16305:SF35">
    <property type="entry name" value="TRANSCRIPTIONAL ACTIVATOR DOMAIN"/>
    <property type="match status" value="1"/>
</dbReference>
<dbReference type="InterPro" id="IPR000792">
    <property type="entry name" value="Tscrpt_reg_LuxR_C"/>
</dbReference>
<dbReference type="Gene3D" id="1.10.10.10">
    <property type="entry name" value="Winged helix-like DNA-binding domain superfamily/Winged helix DNA-binding domain"/>
    <property type="match status" value="1"/>
</dbReference>
<dbReference type="PROSITE" id="PS50043">
    <property type="entry name" value="HTH_LUXR_2"/>
    <property type="match status" value="1"/>
</dbReference>
<dbReference type="Gene3D" id="3.40.50.300">
    <property type="entry name" value="P-loop containing nucleotide triphosphate hydrolases"/>
    <property type="match status" value="1"/>
</dbReference>
<dbReference type="InterPro" id="IPR027417">
    <property type="entry name" value="P-loop_NTPase"/>
</dbReference>
<dbReference type="SMART" id="SM00421">
    <property type="entry name" value="HTH_LUXR"/>
    <property type="match status" value="1"/>
</dbReference>
<reference evidence="4 5" key="1">
    <citation type="journal article" date="2019" name="Int. J. Syst. Evol. Microbiol.">
        <title>The Global Catalogue of Microorganisms (GCM) 10K type strain sequencing project: providing services to taxonomists for standard genome sequencing and annotation.</title>
        <authorList>
            <consortium name="The Broad Institute Genomics Platform"/>
            <consortium name="The Broad Institute Genome Sequencing Center for Infectious Disease"/>
            <person name="Wu L."/>
            <person name="Ma J."/>
        </authorList>
    </citation>
    <scope>NUCLEOTIDE SEQUENCE [LARGE SCALE GENOMIC DNA]</scope>
    <source>
        <strain evidence="4 5">JCM 14718</strain>
    </source>
</reference>
<keyword evidence="2" id="KW-0067">ATP-binding</keyword>
<proteinExistence type="predicted"/>
<name>A0ABN2IIQ2_9ACTN</name>
<dbReference type="Pfam" id="PF13191">
    <property type="entry name" value="AAA_16"/>
    <property type="match status" value="1"/>
</dbReference>
<dbReference type="Proteomes" id="UP001500618">
    <property type="component" value="Unassembled WGS sequence"/>
</dbReference>
<evidence type="ECO:0000313" key="5">
    <source>
        <dbReference type="Proteomes" id="UP001500618"/>
    </source>
</evidence>
<dbReference type="PRINTS" id="PR00038">
    <property type="entry name" value="HTHLUXR"/>
</dbReference>
<dbReference type="InterPro" id="IPR011990">
    <property type="entry name" value="TPR-like_helical_dom_sf"/>
</dbReference>
<dbReference type="Pfam" id="PF00196">
    <property type="entry name" value="GerE"/>
    <property type="match status" value="1"/>
</dbReference>
<keyword evidence="1" id="KW-0547">Nucleotide-binding</keyword>
<organism evidence="4 5">
    <name type="scientific">Fodinicola feengrottensis</name>
    <dbReference type="NCBI Taxonomy" id="435914"/>
    <lineage>
        <taxon>Bacteria</taxon>
        <taxon>Bacillati</taxon>
        <taxon>Actinomycetota</taxon>
        <taxon>Actinomycetes</taxon>
        <taxon>Mycobacteriales</taxon>
        <taxon>Fodinicola</taxon>
    </lineage>
</organism>
<dbReference type="Gene3D" id="1.25.40.10">
    <property type="entry name" value="Tetratricopeptide repeat domain"/>
    <property type="match status" value="1"/>
</dbReference>
<comment type="caution">
    <text evidence="4">The sequence shown here is derived from an EMBL/GenBank/DDBJ whole genome shotgun (WGS) entry which is preliminary data.</text>
</comment>
<evidence type="ECO:0000256" key="2">
    <source>
        <dbReference type="ARBA" id="ARBA00022840"/>
    </source>
</evidence>
<evidence type="ECO:0000256" key="1">
    <source>
        <dbReference type="ARBA" id="ARBA00022741"/>
    </source>
</evidence>
<evidence type="ECO:0000259" key="3">
    <source>
        <dbReference type="PROSITE" id="PS50043"/>
    </source>
</evidence>
<feature type="domain" description="HTH luxR-type" evidence="3">
    <location>
        <begin position="912"/>
        <end position="977"/>
    </location>
</feature>
<dbReference type="PANTHER" id="PTHR16305">
    <property type="entry name" value="TESTICULAR SOLUBLE ADENYLYL CYCLASE"/>
    <property type="match status" value="1"/>
</dbReference>
<keyword evidence="5" id="KW-1185">Reference proteome</keyword>
<dbReference type="InterPro" id="IPR041664">
    <property type="entry name" value="AAA_16"/>
</dbReference>
<evidence type="ECO:0000313" key="4">
    <source>
        <dbReference type="EMBL" id="GAA1705815.1"/>
    </source>
</evidence>
<gene>
    <name evidence="4" type="ORF">GCM10009765_64050</name>
</gene>
<dbReference type="PROSITE" id="PS00622">
    <property type="entry name" value="HTH_LUXR_1"/>
    <property type="match status" value="1"/>
</dbReference>
<dbReference type="InterPro" id="IPR036388">
    <property type="entry name" value="WH-like_DNA-bd_sf"/>
</dbReference>
<sequence>MPAGAAADELVGREKEVDLLDRELDALGGGRTARTVELVGEPGIGKTRLMHSARLSARQRGHLVLAGRATEFEQPIPFAVIVDALDDHLSELSEEVLTPLGAERLGLLATVFPAVAAWVPLPAGNGLVTERYRMHRAIRALLELLAAPAGLLLMLDDVHWADPASIELLEHLRRHPPRAPLLIVMGYRPSQVPARLVAPMAGDDAGLIRVELGPLSVTDVNRLLGPDASPGRGRLLHRESGGNPFYLHALRSAPVDPLTGMPAVSGASRQVIGAELAALSPLQALVANAAAVAGDPVDPQLISVVTELDLAETLEILDQLTARDLLRVTEDGRRTHYRHPLVRHVAYICAPASWRLGAHRRAAAALARRPGDTAALLRAQHLVRSADPGDTETVEVLRWAAGHTGTYAPATAAHFLAAALRLTPDTPASAAERRELRIALASALTSDGRFDEARDLIRGVLGWIPAGHHEQRVRAVLLAAQVERLLGRNEVARLLLTDELGRMTASEPAQAEPGPAAVAIEELKLEVARSAVNCAVAADDRPLLTGIADFARTHGLTSLEAAAVGVHAVSAHAIGDREEAVRLTDQAAALVDSLPDEELARHPHAASRLAAAEIDLGRLESAVAHAERGLTVARRSGRSYLVIQMGVTLTVAYRKLGRLPEALACTEDMVDASELTGSHYLRGISHCLHAGVRAVLGEAPDRRALAEHATVVIASRSWWSRAALILAAEAMLADGSDAGAQECRRILVSGHDELTIFSLLHRPFAYRLLTRAELRLNQLEAAARWATLAEATADPALAGQVGLAQLARANVLFCGGSPHRAAALANAAAAKFLAATMPHEASRALLIETDCLLAIGDQPGARLRLEEAADLLHTCGAYEPQAVAVRKLRRIGRRAGRIDRVTDLTTSLPLGAAGSTEPLTAREDEIARLVGIGLTNQQIADRLVVSVRTVTTHVSNIFRKLGVVSRAELAAHLAGHNPANSTFR</sequence>
<dbReference type="InterPro" id="IPR016032">
    <property type="entry name" value="Sig_transdc_resp-reg_C-effctor"/>
</dbReference>
<dbReference type="SUPFAM" id="SSF52540">
    <property type="entry name" value="P-loop containing nucleoside triphosphate hydrolases"/>
    <property type="match status" value="1"/>
</dbReference>
<dbReference type="SUPFAM" id="SSF48452">
    <property type="entry name" value="TPR-like"/>
    <property type="match status" value="1"/>
</dbReference>